<dbReference type="InterPro" id="IPR036388">
    <property type="entry name" value="WH-like_DNA-bd_sf"/>
</dbReference>
<keyword evidence="2" id="KW-0238">DNA-binding</keyword>
<comment type="caution">
    <text evidence="7">The sequence shown here is derived from an EMBL/GenBank/DDBJ whole genome shotgun (WGS) entry which is preliminary data.</text>
</comment>
<dbReference type="RefSeq" id="WP_283830664.1">
    <property type="nucleotide sequence ID" value="NZ_JASJEU010000003.1"/>
</dbReference>
<feature type="transmembrane region" description="Helical" evidence="5">
    <location>
        <begin position="138"/>
        <end position="155"/>
    </location>
</feature>
<organism evidence="7 8">
    <name type="scientific">Gordonibacter faecis</name>
    <dbReference type="NCBI Taxonomy" id="3047475"/>
    <lineage>
        <taxon>Bacteria</taxon>
        <taxon>Bacillati</taxon>
        <taxon>Actinomycetota</taxon>
        <taxon>Coriobacteriia</taxon>
        <taxon>Eggerthellales</taxon>
        <taxon>Eggerthellaceae</taxon>
        <taxon>Gordonibacter</taxon>
    </lineage>
</organism>
<sequence length="489" mass="52067">MKFSGDSYITHNAHAATVLVAVGFTCLYTVAIVFFYCDWLFDLPGANPLWYGGLLNGLLCLTAAVVFLLSRKGRVREGSAIGVGSVSYLASLAAVLAASPSSSLLCAYVAAALAGVGAGLLIPLWFSRMGMLARNNSGYVLGISSLVSAPIALALDLLPDGALVGGCGVLVIASSVLLVVLRALPHQEETEPSHLLATAAEEPSDPLKRLAAPLAYVFILSLAYGVLDVVAMATPTATAADSGFASQGGGIVAIGVFLLYVPFGKGRYTALLNASLVVVATGLVFLPFLGGVYSIVLVVLTHVGWEIALLVSYALVIDVFRSDKQKLMGWSAAVFAFPRPGVVLGGLVASLVAEGSHFAFAQMTIIAFALLYLIMMGVWLLRTREKRAAERALRKRDELIKRYVRARDDVQMLACDELSAAHGLTKRETEILRLLAQGRDAAHIERTLFISRNTVKSYTKSLYAKLDVHSKQELIDLVNASLELDSISF</sequence>
<dbReference type="CDD" id="cd06170">
    <property type="entry name" value="LuxR_C_like"/>
    <property type="match status" value="1"/>
</dbReference>
<dbReference type="InterPro" id="IPR000792">
    <property type="entry name" value="Tscrpt_reg_LuxR_C"/>
</dbReference>
<dbReference type="Pfam" id="PF00196">
    <property type="entry name" value="GerE"/>
    <property type="match status" value="1"/>
</dbReference>
<feature type="transmembrane region" description="Helical" evidence="5">
    <location>
        <begin position="244"/>
        <end position="263"/>
    </location>
</feature>
<keyword evidence="1" id="KW-0805">Transcription regulation</keyword>
<dbReference type="SUPFAM" id="SSF46894">
    <property type="entry name" value="C-terminal effector domain of the bipartite response regulators"/>
    <property type="match status" value="1"/>
</dbReference>
<feature type="transmembrane region" description="Helical" evidence="5">
    <location>
        <begin position="48"/>
        <end position="69"/>
    </location>
</feature>
<evidence type="ECO:0000313" key="8">
    <source>
        <dbReference type="Proteomes" id="UP001232750"/>
    </source>
</evidence>
<accession>A0ABT7DII3</accession>
<dbReference type="PANTHER" id="PTHR44688:SF16">
    <property type="entry name" value="DNA-BINDING TRANSCRIPTIONAL ACTIVATOR DEVR_DOSR"/>
    <property type="match status" value="1"/>
</dbReference>
<dbReference type="Gene3D" id="1.10.10.10">
    <property type="entry name" value="Winged helix-like DNA-binding domain superfamily/Winged helix DNA-binding domain"/>
    <property type="match status" value="1"/>
</dbReference>
<gene>
    <name evidence="7" type="ORF">QNJ86_00815</name>
</gene>
<evidence type="ECO:0000256" key="3">
    <source>
        <dbReference type="ARBA" id="ARBA00023163"/>
    </source>
</evidence>
<name>A0ABT7DII3_9ACTN</name>
<feature type="transmembrane region" description="Helical" evidence="5">
    <location>
        <begin position="270"/>
        <end position="289"/>
    </location>
</feature>
<dbReference type="Proteomes" id="UP001232750">
    <property type="component" value="Unassembled WGS sequence"/>
</dbReference>
<feature type="transmembrane region" description="Helical" evidence="5">
    <location>
        <begin position="161"/>
        <end position="181"/>
    </location>
</feature>
<reference evidence="7 8" key="1">
    <citation type="submission" date="2023-05" db="EMBL/GenBank/DDBJ databases">
        <title>Gordonibacter KGMB12511T sp. nov., isolated from faeces of healthy Korean.</title>
        <authorList>
            <person name="Kim H.S."/>
            <person name="Kim J.-S."/>
            <person name="Suh M.K."/>
            <person name="Eom M.K."/>
            <person name="Do H.E."/>
            <person name="Lee J.-S."/>
        </authorList>
    </citation>
    <scope>NUCLEOTIDE SEQUENCE [LARGE SCALE GENOMIC DNA]</scope>
    <source>
        <strain evidence="7 8">KGMB12511</strain>
    </source>
</reference>
<dbReference type="EMBL" id="JASJEU010000003">
    <property type="protein sequence ID" value="MDJ1649333.1"/>
    <property type="molecule type" value="Genomic_DNA"/>
</dbReference>
<evidence type="ECO:0000256" key="1">
    <source>
        <dbReference type="ARBA" id="ARBA00023015"/>
    </source>
</evidence>
<evidence type="ECO:0000256" key="4">
    <source>
        <dbReference type="SAM" id="Coils"/>
    </source>
</evidence>
<evidence type="ECO:0000259" key="6">
    <source>
        <dbReference type="PROSITE" id="PS50043"/>
    </source>
</evidence>
<feature type="transmembrane region" description="Helical" evidence="5">
    <location>
        <begin position="81"/>
        <end position="99"/>
    </location>
</feature>
<feature type="transmembrane region" description="Helical" evidence="5">
    <location>
        <begin position="359"/>
        <end position="381"/>
    </location>
</feature>
<keyword evidence="5" id="KW-0812">Transmembrane</keyword>
<feature type="transmembrane region" description="Helical" evidence="5">
    <location>
        <begin position="12"/>
        <end position="36"/>
    </location>
</feature>
<dbReference type="InterPro" id="IPR036259">
    <property type="entry name" value="MFS_trans_sf"/>
</dbReference>
<dbReference type="PROSITE" id="PS50043">
    <property type="entry name" value="HTH_LUXR_2"/>
    <property type="match status" value="1"/>
</dbReference>
<feature type="transmembrane region" description="Helical" evidence="5">
    <location>
        <begin position="214"/>
        <end position="232"/>
    </location>
</feature>
<keyword evidence="4" id="KW-0175">Coiled coil</keyword>
<proteinExistence type="predicted"/>
<dbReference type="PRINTS" id="PR00038">
    <property type="entry name" value="HTHLUXR"/>
</dbReference>
<dbReference type="SMART" id="SM00421">
    <property type="entry name" value="HTH_LUXR"/>
    <property type="match status" value="1"/>
</dbReference>
<evidence type="ECO:0000313" key="7">
    <source>
        <dbReference type="EMBL" id="MDJ1649333.1"/>
    </source>
</evidence>
<keyword evidence="8" id="KW-1185">Reference proteome</keyword>
<evidence type="ECO:0000256" key="2">
    <source>
        <dbReference type="ARBA" id="ARBA00023125"/>
    </source>
</evidence>
<keyword evidence="5" id="KW-1133">Transmembrane helix</keyword>
<feature type="coiled-coil region" evidence="4">
    <location>
        <begin position="382"/>
        <end position="409"/>
    </location>
</feature>
<keyword evidence="3" id="KW-0804">Transcription</keyword>
<evidence type="ECO:0000256" key="5">
    <source>
        <dbReference type="SAM" id="Phobius"/>
    </source>
</evidence>
<dbReference type="SUPFAM" id="SSF103473">
    <property type="entry name" value="MFS general substrate transporter"/>
    <property type="match status" value="1"/>
</dbReference>
<dbReference type="PANTHER" id="PTHR44688">
    <property type="entry name" value="DNA-BINDING TRANSCRIPTIONAL ACTIVATOR DEVR_DOSR"/>
    <property type="match status" value="1"/>
</dbReference>
<protein>
    <submittedName>
        <fullName evidence="7">LuxR C-terminal-related transcriptional regulator</fullName>
    </submittedName>
</protein>
<feature type="domain" description="HTH luxR-type" evidence="6">
    <location>
        <begin position="417"/>
        <end position="482"/>
    </location>
</feature>
<feature type="transmembrane region" description="Helical" evidence="5">
    <location>
        <begin position="105"/>
        <end position="126"/>
    </location>
</feature>
<dbReference type="InterPro" id="IPR016032">
    <property type="entry name" value="Sig_transdc_resp-reg_C-effctor"/>
</dbReference>
<feature type="transmembrane region" description="Helical" evidence="5">
    <location>
        <begin position="295"/>
        <end position="316"/>
    </location>
</feature>
<feature type="transmembrane region" description="Helical" evidence="5">
    <location>
        <begin position="328"/>
        <end position="353"/>
    </location>
</feature>
<keyword evidence="5" id="KW-0472">Membrane</keyword>